<dbReference type="EMBL" id="JAVRHK010000002">
    <property type="protein sequence ID" value="MDT0675761.1"/>
    <property type="molecule type" value="Genomic_DNA"/>
</dbReference>
<evidence type="ECO:0000313" key="2">
    <source>
        <dbReference type="EMBL" id="MDT0675761.1"/>
    </source>
</evidence>
<dbReference type="Pfam" id="PF20420">
    <property type="entry name" value="DUF6702"/>
    <property type="match status" value="1"/>
</dbReference>
<gene>
    <name evidence="2" type="ORF">RM539_04085</name>
</gene>
<proteinExistence type="predicted"/>
<feature type="signal peptide" evidence="1">
    <location>
        <begin position="1"/>
        <end position="21"/>
    </location>
</feature>
<name>A0ABU3D2K3_9FLAO</name>
<sequence length="168" mass="19627">MKKFAVLLLCFLVFSSFRAKKHEFYVSVTEIEYKEDPGTLQIITRVFIDDMQKVLNKRYGTQLSLSHEKEEGRVKETIEKYLSQKLKLSIDGNNMQLHYLGKEYEEDRLLLYIEVTNVSSFNTISVTNAILTDLYREQKNVVHVEVGDQIKSLLLEKDREEGTINFHG</sequence>
<evidence type="ECO:0000256" key="1">
    <source>
        <dbReference type="SAM" id="SignalP"/>
    </source>
</evidence>
<keyword evidence="3" id="KW-1185">Reference proteome</keyword>
<comment type="caution">
    <text evidence="2">The sequence shown here is derived from an EMBL/GenBank/DDBJ whole genome shotgun (WGS) entry which is preliminary data.</text>
</comment>
<organism evidence="2 3">
    <name type="scientific">Autumnicola musiva</name>
    <dbReference type="NCBI Taxonomy" id="3075589"/>
    <lineage>
        <taxon>Bacteria</taxon>
        <taxon>Pseudomonadati</taxon>
        <taxon>Bacteroidota</taxon>
        <taxon>Flavobacteriia</taxon>
        <taxon>Flavobacteriales</taxon>
        <taxon>Flavobacteriaceae</taxon>
        <taxon>Autumnicola</taxon>
    </lineage>
</organism>
<dbReference type="InterPro" id="IPR046525">
    <property type="entry name" value="DUF6702"/>
</dbReference>
<dbReference type="RefSeq" id="WP_311502157.1">
    <property type="nucleotide sequence ID" value="NZ_JAVRHK010000002.1"/>
</dbReference>
<protein>
    <submittedName>
        <fullName evidence="2">Uncharacterized protein</fullName>
    </submittedName>
</protein>
<accession>A0ABU3D2K3</accession>
<dbReference type="Proteomes" id="UP001262582">
    <property type="component" value="Unassembled WGS sequence"/>
</dbReference>
<keyword evidence="1" id="KW-0732">Signal</keyword>
<reference evidence="2 3" key="1">
    <citation type="submission" date="2023-09" db="EMBL/GenBank/DDBJ databases">
        <authorList>
            <person name="Rey-Velasco X."/>
        </authorList>
    </citation>
    <scope>NUCLEOTIDE SEQUENCE [LARGE SCALE GENOMIC DNA]</scope>
    <source>
        <strain evidence="2 3">F117</strain>
    </source>
</reference>
<feature type="chain" id="PRO_5045607468" evidence="1">
    <location>
        <begin position="22"/>
        <end position="168"/>
    </location>
</feature>
<evidence type="ECO:0000313" key="3">
    <source>
        <dbReference type="Proteomes" id="UP001262582"/>
    </source>
</evidence>